<feature type="region of interest" description="Disordered" evidence="1">
    <location>
        <begin position="1"/>
        <end position="174"/>
    </location>
</feature>
<keyword evidence="3" id="KW-1185">Reference proteome</keyword>
<name>A0AAX6MHS8_9PEZI</name>
<sequence>MSGKAPSEGTKVTAGRNAPTTNEATGVVSQGSLAAESQAFRQANQAAPQQVPREDLTSASKPHEGGIHQSDTSGPGRSTANAAPTYVQSQYLKEKGGPHGKNLTEDDSIGTEDRSKNTSFSEFGTKNDPGLAAENKFVSGSTVSGTANAGSNAGREKHVGSEQPYSALGGDTQA</sequence>
<reference evidence="2 3" key="1">
    <citation type="journal article" date="2024" name="Front Chem Biol">
        <title>Unveiling the potential of Daldinia eschscholtzii MFLUCC 19-0629 through bioactivity and bioinformatics studies for enhanced sustainable agriculture production.</title>
        <authorList>
            <person name="Brooks S."/>
            <person name="Weaver J.A."/>
            <person name="Klomchit A."/>
            <person name="Alharthi S.A."/>
            <person name="Onlamun T."/>
            <person name="Nurani R."/>
            <person name="Vong T.K."/>
            <person name="Alberti F."/>
            <person name="Greco C."/>
        </authorList>
    </citation>
    <scope>NUCLEOTIDE SEQUENCE [LARGE SCALE GENOMIC DNA]</scope>
    <source>
        <strain evidence="2">MFLUCC 19-0629</strain>
    </source>
</reference>
<dbReference type="Proteomes" id="UP001369815">
    <property type="component" value="Unassembled WGS sequence"/>
</dbReference>
<feature type="compositionally biased region" description="Polar residues" evidence="1">
    <location>
        <begin position="39"/>
        <end position="48"/>
    </location>
</feature>
<proteinExistence type="predicted"/>
<gene>
    <name evidence="2" type="ORF">Daesc_006245</name>
</gene>
<organism evidence="2 3">
    <name type="scientific">Daldinia eschscholtzii</name>
    <dbReference type="NCBI Taxonomy" id="292717"/>
    <lineage>
        <taxon>Eukaryota</taxon>
        <taxon>Fungi</taxon>
        <taxon>Dikarya</taxon>
        <taxon>Ascomycota</taxon>
        <taxon>Pezizomycotina</taxon>
        <taxon>Sordariomycetes</taxon>
        <taxon>Xylariomycetidae</taxon>
        <taxon>Xylariales</taxon>
        <taxon>Hypoxylaceae</taxon>
        <taxon>Daldinia</taxon>
    </lineage>
</organism>
<feature type="compositionally biased region" description="Polar residues" evidence="1">
    <location>
        <begin position="138"/>
        <end position="151"/>
    </location>
</feature>
<feature type="compositionally biased region" description="Basic and acidic residues" evidence="1">
    <location>
        <begin position="52"/>
        <end position="66"/>
    </location>
</feature>
<feature type="compositionally biased region" description="Polar residues" evidence="1">
    <location>
        <begin position="69"/>
        <end position="91"/>
    </location>
</feature>
<evidence type="ECO:0000256" key="1">
    <source>
        <dbReference type="SAM" id="MobiDB-lite"/>
    </source>
</evidence>
<dbReference type="AlphaFoldDB" id="A0AAX6MHS8"/>
<accession>A0AAX6MHS8</accession>
<protein>
    <submittedName>
        <fullName evidence="2">Uncharacterized protein</fullName>
    </submittedName>
</protein>
<feature type="compositionally biased region" description="Polar residues" evidence="1">
    <location>
        <begin position="18"/>
        <end position="32"/>
    </location>
</feature>
<comment type="caution">
    <text evidence="2">The sequence shown here is derived from an EMBL/GenBank/DDBJ whole genome shotgun (WGS) entry which is preliminary data.</text>
</comment>
<dbReference type="EMBL" id="JBANMG010000006">
    <property type="protein sequence ID" value="KAK6951722.1"/>
    <property type="molecule type" value="Genomic_DNA"/>
</dbReference>
<evidence type="ECO:0000313" key="3">
    <source>
        <dbReference type="Proteomes" id="UP001369815"/>
    </source>
</evidence>
<evidence type="ECO:0000313" key="2">
    <source>
        <dbReference type="EMBL" id="KAK6951722.1"/>
    </source>
</evidence>